<keyword evidence="1" id="KW-0472">Membrane</keyword>
<feature type="transmembrane region" description="Helical" evidence="1">
    <location>
        <begin position="6"/>
        <end position="26"/>
    </location>
</feature>
<name>A0A9N9GW88_9GLOM</name>
<dbReference type="AlphaFoldDB" id="A0A9N9GW88"/>
<evidence type="ECO:0000313" key="3">
    <source>
        <dbReference type="Proteomes" id="UP000789396"/>
    </source>
</evidence>
<protein>
    <submittedName>
        <fullName evidence="2">746_t:CDS:1</fullName>
    </submittedName>
</protein>
<proteinExistence type="predicted"/>
<dbReference type="Proteomes" id="UP000789396">
    <property type="component" value="Unassembled WGS sequence"/>
</dbReference>
<evidence type="ECO:0000256" key="1">
    <source>
        <dbReference type="SAM" id="Phobius"/>
    </source>
</evidence>
<keyword evidence="1" id="KW-0812">Transmembrane</keyword>
<evidence type="ECO:0000313" key="2">
    <source>
        <dbReference type="EMBL" id="CAG8639034.1"/>
    </source>
</evidence>
<gene>
    <name evidence="2" type="ORF">RFULGI_LOCUS8007</name>
</gene>
<dbReference type="OrthoDB" id="2427799at2759"/>
<organism evidence="2 3">
    <name type="scientific">Racocetra fulgida</name>
    <dbReference type="NCBI Taxonomy" id="60492"/>
    <lineage>
        <taxon>Eukaryota</taxon>
        <taxon>Fungi</taxon>
        <taxon>Fungi incertae sedis</taxon>
        <taxon>Mucoromycota</taxon>
        <taxon>Glomeromycotina</taxon>
        <taxon>Glomeromycetes</taxon>
        <taxon>Diversisporales</taxon>
        <taxon>Gigasporaceae</taxon>
        <taxon>Racocetra</taxon>
    </lineage>
</organism>
<reference evidence="2" key="1">
    <citation type="submission" date="2021-06" db="EMBL/GenBank/DDBJ databases">
        <authorList>
            <person name="Kallberg Y."/>
            <person name="Tangrot J."/>
            <person name="Rosling A."/>
        </authorList>
    </citation>
    <scope>NUCLEOTIDE SEQUENCE</scope>
    <source>
        <strain evidence="2">IN212</strain>
    </source>
</reference>
<dbReference type="EMBL" id="CAJVPZ010012358">
    <property type="protein sequence ID" value="CAG8639034.1"/>
    <property type="molecule type" value="Genomic_DNA"/>
</dbReference>
<keyword evidence="1" id="KW-1133">Transmembrane helix</keyword>
<sequence>DKIDPVSLLLFWSDLWITLVSIYFYWDAFLNGEEQEEQEEQEFDLQDFLPD</sequence>
<accession>A0A9N9GW88</accession>
<feature type="non-terminal residue" evidence="2">
    <location>
        <position position="1"/>
    </location>
</feature>
<keyword evidence="3" id="KW-1185">Reference proteome</keyword>
<comment type="caution">
    <text evidence="2">The sequence shown here is derived from an EMBL/GenBank/DDBJ whole genome shotgun (WGS) entry which is preliminary data.</text>
</comment>